<dbReference type="AlphaFoldDB" id="A0A8S0TC65"/>
<keyword evidence="4" id="KW-0378">Hydrolase</keyword>
<dbReference type="InterPro" id="IPR000120">
    <property type="entry name" value="Amidase"/>
</dbReference>
<dbReference type="SUPFAM" id="SSF75304">
    <property type="entry name" value="Amidase signature (AS) enzymes"/>
    <property type="match status" value="1"/>
</dbReference>
<proteinExistence type="inferred from homology"/>
<protein>
    <submittedName>
        <fullName evidence="4">Fatty acid amide hydrolase</fullName>
    </submittedName>
</protein>
<dbReference type="PROSITE" id="PS00571">
    <property type="entry name" value="AMIDASES"/>
    <property type="match status" value="1"/>
</dbReference>
<evidence type="ECO:0000259" key="3">
    <source>
        <dbReference type="Pfam" id="PF01425"/>
    </source>
</evidence>
<evidence type="ECO:0000313" key="4">
    <source>
        <dbReference type="EMBL" id="CAA3001086.1"/>
    </source>
</evidence>
<dbReference type="PANTHER" id="PTHR11895:SF156">
    <property type="entry name" value="FATTY ACID AMIDE HYDROLASE"/>
    <property type="match status" value="1"/>
</dbReference>
<organism evidence="4 5">
    <name type="scientific">Olea europaea subsp. europaea</name>
    <dbReference type="NCBI Taxonomy" id="158383"/>
    <lineage>
        <taxon>Eukaryota</taxon>
        <taxon>Viridiplantae</taxon>
        <taxon>Streptophyta</taxon>
        <taxon>Embryophyta</taxon>
        <taxon>Tracheophyta</taxon>
        <taxon>Spermatophyta</taxon>
        <taxon>Magnoliopsida</taxon>
        <taxon>eudicotyledons</taxon>
        <taxon>Gunneridae</taxon>
        <taxon>Pentapetalae</taxon>
        <taxon>asterids</taxon>
        <taxon>lamiids</taxon>
        <taxon>Lamiales</taxon>
        <taxon>Oleaceae</taxon>
        <taxon>Oleeae</taxon>
        <taxon>Olea</taxon>
    </lineage>
</organism>
<comment type="caution">
    <text evidence="4">The sequence shown here is derived from an EMBL/GenBank/DDBJ whole genome shotgun (WGS) entry which is preliminary data.</text>
</comment>
<keyword evidence="5" id="KW-1185">Reference proteome</keyword>
<dbReference type="GO" id="GO:0047412">
    <property type="term" value="F:N-(long-chain-acyl)ethanolamine deacylase activity"/>
    <property type="evidence" value="ECO:0007669"/>
    <property type="project" value="TreeGrafter"/>
</dbReference>
<accession>A0A8S0TC65</accession>
<gene>
    <name evidence="4" type="ORF">OLEA9_A083180</name>
</gene>
<dbReference type="InterPro" id="IPR020556">
    <property type="entry name" value="Amidase_CS"/>
</dbReference>
<dbReference type="GO" id="GO:0016020">
    <property type="term" value="C:membrane"/>
    <property type="evidence" value="ECO:0007669"/>
    <property type="project" value="TreeGrafter"/>
</dbReference>
<dbReference type="EMBL" id="CACTIH010005731">
    <property type="protein sequence ID" value="CAA3001086.1"/>
    <property type="molecule type" value="Genomic_DNA"/>
</dbReference>
<dbReference type="OrthoDB" id="421993at2759"/>
<sequence length="496" mass="54303">MGKKKVMLPASEVDLSTVKYQYEKIEAPHLTGFRLKLFVKLLEAPLVGALIISNLKKENKMVEILKNTVIPESPMFKPEFPPQEPETGVVLLEEGGNPIERVELALKCLPDYDPANNWNSDTYASFRYWKIRDYAYAYRSKLTTPSIVNAPAPLLISYDPEHIRKQAAVSTQRFEEGKPLSILDGIFVAIKDDIDCYPHPSNGGTTFFHKIRSVEEDAVSVSRLRSCGVILPGKANMHELGLGTTGNNPNYGTARNPHDPKRYTGGSSSGPAAIVSSGLCPAALGTDGGGSIRIPSSLCGVVGLKSTYGRTAMTGSLCDSGTVEIIGAITSTVEDAILVYAAILGSSIDDTTALKPSLPCLPDLSSHDSSSTLESIRLWRYTEWFNDVFSTDISEKCEDVLNLEIVIPEFREMCTAHLVSIGSESLSGLSPEVEDGNAEKFTCDTRINLALFRSFTASDYVAAQCLRRRIMYFHMEIFKNVDVIVTPTTGYDRLSC</sequence>
<evidence type="ECO:0000256" key="2">
    <source>
        <dbReference type="SAM" id="MobiDB-lite"/>
    </source>
</evidence>
<dbReference type="PANTHER" id="PTHR11895">
    <property type="entry name" value="TRANSAMIDASE"/>
    <property type="match status" value="1"/>
</dbReference>
<reference evidence="4 5" key="1">
    <citation type="submission" date="2019-12" db="EMBL/GenBank/DDBJ databases">
        <authorList>
            <person name="Alioto T."/>
            <person name="Alioto T."/>
            <person name="Gomez Garrido J."/>
        </authorList>
    </citation>
    <scope>NUCLEOTIDE SEQUENCE [LARGE SCALE GENOMIC DNA]</scope>
</reference>
<feature type="region of interest" description="Disordered" evidence="2">
    <location>
        <begin position="241"/>
        <end position="268"/>
    </location>
</feature>
<dbReference type="InterPro" id="IPR036928">
    <property type="entry name" value="AS_sf"/>
</dbReference>
<evidence type="ECO:0000256" key="1">
    <source>
        <dbReference type="ARBA" id="ARBA00009199"/>
    </source>
</evidence>
<dbReference type="InterPro" id="IPR023631">
    <property type="entry name" value="Amidase_dom"/>
</dbReference>
<comment type="similarity">
    <text evidence="1">Belongs to the amidase family.</text>
</comment>
<feature type="domain" description="Amidase" evidence="3">
    <location>
        <begin position="158"/>
        <end position="400"/>
    </location>
</feature>
<dbReference type="Gene3D" id="3.90.1300.10">
    <property type="entry name" value="Amidase signature (AS) domain"/>
    <property type="match status" value="1"/>
</dbReference>
<evidence type="ECO:0000313" key="5">
    <source>
        <dbReference type="Proteomes" id="UP000594638"/>
    </source>
</evidence>
<name>A0A8S0TC65_OLEEU</name>
<dbReference type="Pfam" id="PF01425">
    <property type="entry name" value="Amidase"/>
    <property type="match status" value="1"/>
</dbReference>
<dbReference type="Proteomes" id="UP000594638">
    <property type="component" value="Unassembled WGS sequence"/>
</dbReference>
<dbReference type="GO" id="GO:0070291">
    <property type="term" value="P:N-acylethanolamine metabolic process"/>
    <property type="evidence" value="ECO:0007669"/>
    <property type="project" value="TreeGrafter"/>
</dbReference>
<dbReference type="Gramene" id="OE9A083180T1">
    <property type="protein sequence ID" value="OE9A083180C1"/>
    <property type="gene ID" value="OE9A083180"/>
</dbReference>